<dbReference type="EMBL" id="PJQM01005758">
    <property type="protein sequence ID" value="RCH80911.1"/>
    <property type="molecule type" value="Genomic_DNA"/>
</dbReference>
<proteinExistence type="predicted"/>
<evidence type="ECO:0000313" key="2">
    <source>
        <dbReference type="Proteomes" id="UP000253551"/>
    </source>
</evidence>
<dbReference type="Proteomes" id="UP000253551">
    <property type="component" value="Unassembled WGS sequence"/>
</dbReference>
<gene>
    <name evidence="1" type="ORF">CU098_004768</name>
</gene>
<accession>A0A367ITV5</accession>
<dbReference type="OrthoDB" id="2261237at2759"/>
<keyword evidence="2" id="KW-1185">Reference proteome</keyword>
<protein>
    <submittedName>
        <fullName evidence="1">Uncharacterized protein</fullName>
    </submittedName>
</protein>
<name>A0A367ITV5_RHIST</name>
<organism evidence="1 2">
    <name type="scientific">Rhizopus stolonifer</name>
    <name type="common">Rhizopus nigricans</name>
    <dbReference type="NCBI Taxonomy" id="4846"/>
    <lineage>
        <taxon>Eukaryota</taxon>
        <taxon>Fungi</taxon>
        <taxon>Fungi incertae sedis</taxon>
        <taxon>Mucoromycota</taxon>
        <taxon>Mucoromycotina</taxon>
        <taxon>Mucoromycetes</taxon>
        <taxon>Mucorales</taxon>
        <taxon>Mucorineae</taxon>
        <taxon>Rhizopodaceae</taxon>
        <taxon>Rhizopus</taxon>
    </lineage>
</organism>
<evidence type="ECO:0000313" key="1">
    <source>
        <dbReference type="EMBL" id="RCH80911.1"/>
    </source>
</evidence>
<sequence>MILMEDEIVSIVINAATDGHVNGSLYCVSSNEFSDGRKSDILYIPKTNKPTETALPILVEMQQIVDISFIKRINRYCLNVHDAYKIFPKVIVFAIKGFSSKAFMNEFIIKEGCPYFTTHGQFWAHSIQIYSLDSISSFVTEESTMKPIVALGYFLCSQQKSIMTLDESEDEELRKIYKIAYRSFLQYATIENSLADLANDVLDKTNKQFEKIMNCAHENSESSIRKIRIYAKNGLEFTEKRRKLFFEKEQYATVTPIETVESADLFFVKKFRNNLQGKMNWSACYTLGLNEGLFSRFGSPLSLKDAFLNDRL</sequence>
<dbReference type="AlphaFoldDB" id="A0A367ITV5"/>
<reference evidence="1 2" key="1">
    <citation type="journal article" date="2018" name="G3 (Bethesda)">
        <title>Phylogenetic and Phylogenomic Definition of Rhizopus Species.</title>
        <authorList>
            <person name="Gryganskyi A.P."/>
            <person name="Golan J."/>
            <person name="Dolatabadi S."/>
            <person name="Mondo S."/>
            <person name="Robb S."/>
            <person name="Idnurm A."/>
            <person name="Muszewska A."/>
            <person name="Steczkiewicz K."/>
            <person name="Masonjones S."/>
            <person name="Liao H.L."/>
            <person name="Gajdeczka M.T."/>
            <person name="Anike F."/>
            <person name="Vuek A."/>
            <person name="Anishchenko I.M."/>
            <person name="Voigt K."/>
            <person name="de Hoog G.S."/>
            <person name="Smith M.E."/>
            <person name="Heitman J."/>
            <person name="Vilgalys R."/>
            <person name="Stajich J.E."/>
        </authorList>
    </citation>
    <scope>NUCLEOTIDE SEQUENCE [LARGE SCALE GENOMIC DNA]</scope>
    <source>
        <strain evidence="1 2">LSU 92-RS-03</strain>
    </source>
</reference>
<comment type="caution">
    <text evidence="1">The sequence shown here is derived from an EMBL/GenBank/DDBJ whole genome shotgun (WGS) entry which is preliminary data.</text>
</comment>